<dbReference type="InterPro" id="IPR011010">
    <property type="entry name" value="DNA_brk_join_enz"/>
</dbReference>
<dbReference type="GO" id="GO:0003677">
    <property type="term" value="F:DNA binding"/>
    <property type="evidence" value="ECO:0007669"/>
    <property type="project" value="UniProtKB-UniRule"/>
</dbReference>
<dbReference type="GO" id="GO:0006310">
    <property type="term" value="P:DNA recombination"/>
    <property type="evidence" value="ECO:0007669"/>
    <property type="project" value="UniProtKB-KW"/>
</dbReference>
<sequence>MRGGLRERSPGVWEVRVEAGRDPVTGRRRQVSRTVRGGKRDAQKVLNRLAAETDTGANVGTSATFDDLAGRWLTLCERDLSPTTVHRYRILLRNHIAPALGSVAVHRIQPVQLDALYGGLMVDKGLSPATVRQVHAIIRRALQQAVRWGWIATNPAANATPPRVPKPDVAPPDVEQVAALLAAATDASPEFGRFLHLAAATGARRGELCALRWRDVDAENSAVVISRAIVEVGQRLTEKDTKTHAARRIALDPGTLAVLVAQRAEVDDRAAQADATLGPEAFVFSREPDGSAPWAPGYVTGQFQRLRKSVGLPQVRLHDLRYFAATRLIAAGVPVRTVSGRLGHANAATTLTVYAHFLEASDQAAADVVGSLLPTTG</sequence>
<keyword evidence="2" id="KW-0229">DNA integration</keyword>
<dbReference type="InterPro" id="IPR004107">
    <property type="entry name" value="Integrase_SAM-like_N"/>
</dbReference>
<evidence type="ECO:0000259" key="7">
    <source>
        <dbReference type="PROSITE" id="PS51900"/>
    </source>
</evidence>
<dbReference type="KEGG" id="ima:PO878_12355"/>
<keyword evidence="3 5" id="KW-0238">DNA-binding</keyword>
<evidence type="ECO:0000256" key="2">
    <source>
        <dbReference type="ARBA" id="ARBA00022908"/>
    </source>
</evidence>
<dbReference type="SUPFAM" id="SSF56349">
    <property type="entry name" value="DNA breaking-rejoining enzymes"/>
    <property type="match status" value="1"/>
</dbReference>
<dbReference type="Proteomes" id="UP001216390">
    <property type="component" value="Chromosome"/>
</dbReference>
<name>A0AAF0BTV0_9ACTN</name>
<dbReference type="PROSITE" id="PS51900">
    <property type="entry name" value="CB"/>
    <property type="match status" value="1"/>
</dbReference>
<evidence type="ECO:0000259" key="6">
    <source>
        <dbReference type="PROSITE" id="PS51898"/>
    </source>
</evidence>
<organism evidence="8 9">
    <name type="scientific">Iamia majanohamensis</name>
    <dbReference type="NCBI Taxonomy" id="467976"/>
    <lineage>
        <taxon>Bacteria</taxon>
        <taxon>Bacillati</taxon>
        <taxon>Actinomycetota</taxon>
        <taxon>Acidimicrobiia</taxon>
        <taxon>Acidimicrobiales</taxon>
        <taxon>Iamiaceae</taxon>
        <taxon>Iamia</taxon>
    </lineage>
</organism>
<evidence type="ECO:0000256" key="5">
    <source>
        <dbReference type="PROSITE-ProRule" id="PRU01248"/>
    </source>
</evidence>
<dbReference type="PROSITE" id="PS51898">
    <property type="entry name" value="TYR_RECOMBINASE"/>
    <property type="match status" value="1"/>
</dbReference>
<evidence type="ECO:0000313" key="9">
    <source>
        <dbReference type="Proteomes" id="UP001216390"/>
    </source>
</evidence>
<dbReference type="Pfam" id="PF00589">
    <property type="entry name" value="Phage_integrase"/>
    <property type="match status" value="1"/>
</dbReference>
<dbReference type="CDD" id="cd01189">
    <property type="entry name" value="INT_ICEBs1_C_like"/>
    <property type="match status" value="1"/>
</dbReference>
<evidence type="ECO:0000256" key="1">
    <source>
        <dbReference type="ARBA" id="ARBA00008857"/>
    </source>
</evidence>
<dbReference type="InterPro" id="IPR044068">
    <property type="entry name" value="CB"/>
</dbReference>
<protein>
    <submittedName>
        <fullName evidence="8">Tyrosine-type recombinase/integrase</fullName>
    </submittedName>
</protein>
<keyword evidence="4" id="KW-0233">DNA recombination</keyword>
<dbReference type="InterPro" id="IPR010998">
    <property type="entry name" value="Integrase_recombinase_N"/>
</dbReference>
<proteinExistence type="inferred from homology"/>
<dbReference type="EMBL" id="CP116942">
    <property type="protein sequence ID" value="WCO65290.1"/>
    <property type="molecule type" value="Genomic_DNA"/>
</dbReference>
<evidence type="ECO:0000256" key="4">
    <source>
        <dbReference type="ARBA" id="ARBA00023172"/>
    </source>
</evidence>
<dbReference type="Gene3D" id="1.10.443.10">
    <property type="entry name" value="Intergrase catalytic core"/>
    <property type="match status" value="1"/>
</dbReference>
<dbReference type="Gene3D" id="1.10.150.130">
    <property type="match status" value="1"/>
</dbReference>
<dbReference type="AlphaFoldDB" id="A0AAF0BTV0"/>
<comment type="similarity">
    <text evidence="1">Belongs to the 'phage' integrase family.</text>
</comment>
<dbReference type="InterPro" id="IPR050090">
    <property type="entry name" value="Tyrosine_recombinase_XerCD"/>
</dbReference>
<dbReference type="RefSeq" id="WP_272734815.1">
    <property type="nucleotide sequence ID" value="NZ_CP116942.1"/>
</dbReference>
<gene>
    <name evidence="8" type="ORF">PO878_12355</name>
</gene>
<feature type="domain" description="Tyr recombinase" evidence="6">
    <location>
        <begin position="165"/>
        <end position="367"/>
    </location>
</feature>
<dbReference type="Pfam" id="PF14659">
    <property type="entry name" value="Phage_int_SAM_3"/>
    <property type="match status" value="1"/>
</dbReference>
<reference evidence="8" key="1">
    <citation type="submission" date="2023-01" db="EMBL/GenBank/DDBJ databases">
        <title>The diversity of Class Acidimicrobiia in South China Sea sediment environments and the proposal of Iamia marina sp. nov., a novel species of the genus Iamia.</title>
        <authorList>
            <person name="He Y."/>
            <person name="Tian X."/>
        </authorList>
    </citation>
    <scope>NUCLEOTIDE SEQUENCE</scope>
    <source>
        <strain evidence="8">DSM 19957</strain>
    </source>
</reference>
<accession>A0AAF0BTV0</accession>
<keyword evidence="9" id="KW-1185">Reference proteome</keyword>
<feature type="domain" description="Core-binding (CB)" evidence="7">
    <location>
        <begin position="63"/>
        <end position="146"/>
    </location>
</feature>
<dbReference type="InterPro" id="IPR013762">
    <property type="entry name" value="Integrase-like_cat_sf"/>
</dbReference>
<dbReference type="GO" id="GO:0015074">
    <property type="term" value="P:DNA integration"/>
    <property type="evidence" value="ECO:0007669"/>
    <property type="project" value="UniProtKB-KW"/>
</dbReference>
<dbReference type="PANTHER" id="PTHR30349:SF41">
    <property type="entry name" value="INTEGRASE_RECOMBINASE PROTEIN MJ0367-RELATED"/>
    <property type="match status" value="1"/>
</dbReference>
<dbReference type="PANTHER" id="PTHR30349">
    <property type="entry name" value="PHAGE INTEGRASE-RELATED"/>
    <property type="match status" value="1"/>
</dbReference>
<evidence type="ECO:0000313" key="8">
    <source>
        <dbReference type="EMBL" id="WCO65290.1"/>
    </source>
</evidence>
<evidence type="ECO:0000256" key="3">
    <source>
        <dbReference type="ARBA" id="ARBA00023125"/>
    </source>
</evidence>
<dbReference type="InterPro" id="IPR002104">
    <property type="entry name" value="Integrase_catalytic"/>
</dbReference>